<evidence type="ECO:0000256" key="3">
    <source>
        <dbReference type="ARBA" id="ARBA00022676"/>
    </source>
</evidence>
<accession>A0AAN8IGZ7</accession>
<evidence type="ECO:0000256" key="4">
    <source>
        <dbReference type="ARBA" id="ARBA00022679"/>
    </source>
</evidence>
<dbReference type="Pfam" id="PF00201">
    <property type="entry name" value="UDPGT"/>
    <property type="match status" value="1"/>
</dbReference>
<dbReference type="InterPro" id="IPR050271">
    <property type="entry name" value="UDP-glycosyltransferase"/>
</dbReference>
<gene>
    <name evidence="7" type="ORF">GCK32_011038</name>
</gene>
<reference evidence="7 8" key="1">
    <citation type="submission" date="2019-10" db="EMBL/GenBank/DDBJ databases">
        <title>Assembly and Annotation for the nematode Trichostrongylus colubriformis.</title>
        <authorList>
            <person name="Martin J."/>
        </authorList>
    </citation>
    <scope>NUCLEOTIDE SEQUENCE [LARGE SCALE GENOMIC DNA]</scope>
    <source>
        <strain evidence="7">G859</strain>
        <tissue evidence="7">Whole worm</tissue>
    </source>
</reference>
<keyword evidence="4" id="KW-0808">Transferase</keyword>
<dbReference type="PANTHER" id="PTHR48043:SF68">
    <property type="entry name" value="GLUCURONOSYLTRANSFERASE"/>
    <property type="match status" value="1"/>
</dbReference>
<proteinExistence type="inferred from homology"/>
<sequence>MGGLAFVLNSSVIQYSNWPVADGYITSLNVPANPSAIPKTGTPYSGHGMPFLHRVVNTLFHHIIILARVIQTYVLNSLFARKGFPQYETIKSEAERIFYAGRSELLFEVVRPINNRVKHFGGVSKMNPSDYVTLLPGTSSKRTGPVSCRAPTTGFRYLNSSLSSAIWNNSTTLPLTFINCICSSESAVMKPLAIRRPHLYEGLVAEDVKKRFNAISNEFPQLNWSSLTTEPFILVSFGSVAQAQYMPVELAQKFFEAFSQSPFTIIWQTNSAFESLLWARNVTVPKNVRLSSWVPVKHILAHPNLQYLISHGGINTINELLLFGVPMLGGDQVSNLQRLVDLGAAAKMSIKDIAQGELLTNMRRFERNLDRYWNRMQQLRKMLESHHELHSDIQDFWIGWTVRNGKRLRGRSFFRLDYIGHTENAFWISLALSFVSLSVILY</sequence>
<evidence type="ECO:0000256" key="1">
    <source>
        <dbReference type="ARBA" id="ARBA00009995"/>
    </source>
</evidence>
<dbReference type="GO" id="GO:0015020">
    <property type="term" value="F:glucuronosyltransferase activity"/>
    <property type="evidence" value="ECO:0007669"/>
    <property type="project" value="UniProtKB-EC"/>
</dbReference>
<dbReference type="EMBL" id="WIXE01020690">
    <property type="protein sequence ID" value="KAK5969032.1"/>
    <property type="molecule type" value="Genomic_DNA"/>
</dbReference>
<evidence type="ECO:0000256" key="6">
    <source>
        <dbReference type="ARBA" id="ARBA00047475"/>
    </source>
</evidence>
<name>A0AAN8IGZ7_TRICO</name>
<dbReference type="Proteomes" id="UP001331761">
    <property type="component" value="Unassembled WGS sequence"/>
</dbReference>
<keyword evidence="5" id="KW-0732">Signal</keyword>
<dbReference type="Gene3D" id="3.40.50.2000">
    <property type="entry name" value="Glycogen Phosphorylase B"/>
    <property type="match status" value="1"/>
</dbReference>
<evidence type="ECO:0000313" key="8">
    <source>
        <dbReference type="Proteomes" id="UP001331761"/>
    </source>
</evidence>
<dbReference type="EC" id="2.4.1.17" evidence="2"/>
<dbReference type="PANTHER" id="PTHR48043">
    <property type="entry name" value="EG:EG0003.4 PROTEIN-RELATED"/>
    <property type="match status" value="1"/>
</dbReference>
<protein>
    <recommendedName>
        <fullName evidence="2">glucuronosyltransferase</fullName>
        <ecNumber evidence="2">2.4.1.17</ecNumber>
    </recommendedName>
</protein>
<organism evidence="7 8">
    <name type="scientific">Trichostrongylus colubriformis</name>
    <name type="common">Black scour worm</name>
    <dbReference type="NCBI Taxonomy" id="6319"/>
    <lineage>
        <taxon>Eukaryota</taxon>
        <taxon>Metazoa</taxon>
        <taxon>Ecdysozoa</taxon>
        <taxon>Nematoda</taxon>
        <taxon>Chromadorea</taxon>
        <taxon>Rhabditida</taxon>
        <taxon>Rhabditina</taxon>
        <taxon>Rhabditomorpha</taxon>
        <taxon>Strongyloidea</taxon>
        <taxon>Trichostrongylidae</taxon>
        <taxon>Trichostrongylus</taxon>
    </lineage>
</organism>
<dbReference type="InterPro" id="IPR002213">
    <property type="entry name" value="UDP_glucos_trans"/>
</dbReference>
<dbReference type="AlphaFoldDB" id="A0AAN8IGZ7"/>
<evidence type="ECO:0000256" key="5">
    <source>
        <dbReference type="ARBA" id="ARBA00022729"/>
    </source>
</evidence>
<keyword evidence="3" id="KW-0328">Glycosyltransferase</keyword>
<comment type="caution">
    <text evidence="7">The sequence shown here is derived from an EMBL/GenBank/DDBJ whole genome shotgun (WGS) entry which is preliminary data.</text>
</comment>
<comment type="catalytic activity">
    <reaction evidence="6">
        <text>glucuronate acceptor + UDP-alpha-D-glucuronate = acceptor beta-D-glucuronoside + UDP + H(+)</text>
        <dbReference type="Rhea" id="RHEA:21032"/>
        <dbReference type="ChEBI" id="CHEBI:15378"/>
        <dbReference type="ChEBI" id="CHEBI:58052"/>
        <dbReference type="ChEBI" id="CHEBI:58223"/>
        <dbReference type="ChEBI" id="CHEBI:132367"/>
        <dbReference type="ChEBI" id="CHEBI:132368"/>
        <dbReference type="EC" id="2.4.1.17"/>
    </reaction>
</comment>
<dbReference type="SUPFAM" id="SSF53756">
    <property type="entry name" value="UDP-Glycosyltransferase/glycogen phosphorylase"/>
    <property type="match status" value="1"/>
</dbReference>
<evidence type="ECO:0000256" key="2">
    <source>
        <dbReference type="ARBA" id="ARBA00012544"/>
    </source>
</evidence>
<comment type="similarity">
    <text evidence="1">Belongs to the UDP-glycosyltransferase family.</text>
</comment>
<evidence type="ECO:0000313" key="7">
    <source>
        <dbReference type="EMBL" id="KAK5969032.1"/>
    </source>
</evidence>
<keyword evidence="8" id="KW-1185">Reference proteome</keyword>